<name>A0A645AYC0_9ZZZZ</name>
<sequence length="369" mass="41118">MAEKAVFKGASGIDEVFIAMTAETRRNFTAEAMELWQRLEKACGDAALVWVRAHLSDITNQLPVLRRLWPPECCWCAVGQPPAGGAKIALEAYALAAAPARAVQCDTGAVKLNLSNYRVEFIHDLGGLERDGGSLAQTAMLFAAAEKHVTQGGGRIADNLLRTWLYCRDIDNHYPGLVKARRDFFSRCGLTEKTHYIASTGIEGIAVAPSELVQMNALAVYGHRPEQIEYMSALDHLSPTHFYGVTFERGTRMILGDRSWYWISGTASIDRDGKTLYEQDIRRQALRMIENFRALLENHGSELADLRQAVIYLRDSADREAVEEVLAEQLCPATARIMVRAAVCRPEWLVEMDGIAVNGKGDRRFKPFQ</sequence>
<organism evidence="1">
    <name type="scientific">bioreactor metagenome</name>
    <dbReference type="NCBI Taxonomy" id="1076179"/>
    <lineage>
        <taxon>unclassified sequences</taxon>
        <taxon>metagenomes</taxon>
        <taxon>ecological metagenomes</taxon>
    </lineage>
</organism>
<keyword evidence="1" id="KW-0560">Oxidoreductase</keyword>
<gene>
    <name evidence="1" type="primary">rutC_7</name>
    <name evidence="1" type="ORF">SDC9_101302</name>
</gene>
<dbReference type="AlphaFoldDB" id="A0A645AYC0"/>
<dbReference type="Pfam" id="PF01042">
    <property type="entry name" value="Ribonuc_L-PSP"/>
    <property type="match status" value="1"/>
</dbReference>
<comment type="caution">
    <text evidence="1">The sequence shown here is derived from an EMBL/GenBank/DDBJ whole genome shotgun (WGS) entry which is preliminary data.</text>
</comment>
<protein>
    <submittedName>
        <fullName evidence="1">Putative aminoacrylate peracid reductase RutC</fullName>
        <ecNumber evidence="1">1.-.-.-</ecNumber>
    </submittedName>
</protein>
<accession>A0A645AYC0</accession>
<dbReference type="GO" id="GO:0005829">
    <property type="term" value="C:cytosol"/>
    <property type="evidence" value="ECO:0007669"/>
    <property type="project" value="TreeGrafter"/>
</dbReference>
<dbReference type="GO" id="GO:0016491">
    <property type="term" value="F:oxidoreductase activity"/>
    <property type="evidence" value="ECO:0007669"/>
    <property type="project" value="UniProtKB-KW"/>
</dbReference>
<dbReference type="InterPro" id="IPR035959">
    <property type="entry name" value="RutC-like_sf"/>
</dbReference>
<dbReference type="EC" id="1.-.-.-" evidence="1"/>
<proteinExistence type="predicted"/>
<reference evidence="1" key="1">
    <citation type="submission" date="2019-08" db="EMBL/GenBank/DDBJ databases">
        <authorList>
            <person name="Kucharzyk K."/>
            <person name="Murdoch R.W."/>
            <person name="Higgins S."/>
            <person name="Loffler F."/>
        </authorList>
    </citation>
    <scope>NUCLEOTIDE SEQUENCE</scope>
</reference>
<dbReference type="GO" id="GO:0019239">
    <property type="term" value="F:deaminase activity"/>
    <property type="evidence" value="ECO:0007669"/>
    <property type="project" value="TreeGrafter"/>
</dbReference>
<evidence type="ECO:0000313" key="1">
    <source>
        <dbReference type="EMBL" id="MPM54524.1"/>
    </source>
</evidence>
<dbReference type="EMBL" id="VSSQ01014843">
    <property type="protein sequence ID" value="MPM54524.1"/>
    <property type="molecule type" value="Genomic_DNA"/>
</dbReference>
<dbReference type="Gene3D" id="3.30.1330.40">
    <property type="entry name" value="RutC-like"/>
    <property type="match status" value="2"/>
</dbReference>
<dbReference type="PANTHER" id="PTHR11803:SF39">
    <property type="entry name" value="2-IMINOBUTANOATE_2-IMINOPROPANOATE DEAMINASE"/>
    <property type="match status" value="1"/>
</dbReference>
<dbReference type="InterPro" id="IPR006175">
    <property type="entry name" value="YjgF/YER057c/UK114"/>
</dbReference>
<dbReference type="PANTHER" id="PTHR11803">
    <property type="entry name" value="2-IMINOBUTANOATE/2-IMINOPROPANOATE DEAMINASE RIDA"/>
    <property type="match status" value="1"/>
</dbReference>
<dbReference type="SUPFAM" id="SSF55298">
    <property type="entry name" value="YjgF-like"/>
    <property type="match status" value="1"/>
</dbReference>